<evidence type="ECO:0000256" key="3">
    <source>
        <dbReference type="ARBA" id="ARBA00022989"/>
    </source>
</evidence>
<proteinExistence type="predicted"/>
<keyword evidence="4 5" id="KW-0472">Membrane</keyword>
<gene>
    <name evidence="6" type="ORF">H9753_03025</name>
</gene>
<evidence type="ECO:0000256" key="5">
    <source>
        <dbReference type="SAM" id="Phobius"/>
    </source>
</evidence>
<protein>
    <submittedName>
        <fullName evidence="6">CvpA family protein</fullName>
    </submittedName>
</protein>
<dbReference type="GO" id="GO:0009403">
    <property type="term" value="P:toxin biosynthetic process"/>
    <property type="evidence" value="ECO:0007669"/>
    <property type="project" value="InterPro"/>
</dbReference>
<organism evidence="6 7">
    <name type="scientific">Candidatus Blautia merdavium</name>
    <dbReference type="NCBI Taxonomy" id="2838494"/>
    <lineage>
        <taxon>Bacteria</taxon>
        <taxon>Bacillati</taxon>
        <taxon>Bacillota</taxon>
        <taxon>Clostridia</taxon>
        <taxon>Lachnospirales</taxon>
        <taxon>Lachnospiraceae</taxon>
        <taxon>Blautia</taxon>
    </lineage>
</organism>
<accession>A0A9D2TBN2</accession>
<feature type="transmembrane region" description="Helical" evidence="5">
    <location>
        <begin position="29"/>
        <end position="48"/>
    </location>
</feature>
<dbReference type="GO" id="GO:0016020">
    <property type="term" value="C:membrane"/>
    <property type="evidence" value="ECO:0007669"/>
    <property type="project" value="UniProtKB-SubCell"/>
</dbReference>
<evidence type="ECO:0000256" key="4">
    <source>
        <dbReference type="ARBA" id="ARBA00023136"/>
    </source>
</evidence>
<evidence type="ECO:0000313" key="7">
    <source>
        <dbReference type="Proteomes" id="UP000823886"/>
    </source>
</evidence>
<dbReference type="Proteomes" id="UP000823886">
    <property type="component" value="Unassembled WGS sequence"/>
</dbReference>
<dbReference type="Pfam" id="PF02674">
    <property type="entry name" value="Colicin_V"/>
    <property type="match status" value="2"/>
</dbReference>
<reference evidence="6" key="2">
    <citation type="submission" date="2021-04" db="EMBL/GenBank/DDBJ databases">
        <authorList>
            <person name="Gilroy R."/>
        </authorList>
    </citation>
    <scope>NUCLEOTIDE SEQUENCE</scope>
    <source>
        <strain evidence="6">ChiBcec2-3848</strain>
    </source>
</reference>
<comment type="caution">
    <text evidence="6">The sequence shown here is derived from an EMBL/GenBank/DDBJ whole genome shotgun (WGS) entry which is preliminary data.</text>
</comment>
<evidence type="ECO:0000256" key="1">
    <source>
        <dbReference type="ARBA" id="ARBA00004141"/>
    </source>
</evidence>
<dbReference type="EMBL" id="DWVZ01000038">
    <property type="protein sequence ID" value="HJC62577.1"/>
    <property type="molecule type" value="Genomic_DNA"/>
</dbReference>
<feature type="transmembrane region" description="Helical" evidence="5">
    <location>
        <begin position="132"/>
        <end position="153"/>
    </location>
</feature>
<reference evidence="6" key="1">
    <citation type="journal article" date="2021" name="PeerJ">
        <title>Extensive microbial diversity within the chicken gut microbiome revealed by metagenomics and culture.</title>
        <authorList>
            <person name="Gilroy R."/>
            <person name="Ravi A."/>
            <person name="Getino M."/>
            <person name="Pursley I."/>
            <person name="Horton D.L."/>
            <person name="Alikhan N.F."/>
            <person name="Baker D."/>
            <person name="Gharbi K."/>
            <person name="Hall N."/>
            <person name="Watson M."/>
            <person name="Adriaenssens E.M."/>
            <person name="Foster-Nyarko E."/>
            <person name="Jarju S."/>
            <person name="Secka A."/>
            <person name="Antonio M."/>
            <person name="Oren A."/>
            <person name="Chaudhuri R.R."/>
            <person name="La Ragione R."/>
            <person name="Hildebrand F."/>
            <person name="Pallen M.J."/>
        </authorList>
    </citation>
    <scope>NUCLEOTIDE SEQUENCE</scope>
    <source>
        <strain evidence="6">ChiBcec2-3848</strain>
    </source>
</reference>
<dbReference type="InterPro" id="IPR003825">
    <property type="entry name" value="Colicin-V_CvpA"/>
</dbReference>
<evidence type="ECO:0000313" key="6">
    <source>
        <dbReference type="EMBL" id="HJC62577.1"/>
    </source>
</evidence>
<keyword evidence="2 5" id="KW-0812">Transmembrane</keyword>
<dbReference type="AlphaFoldDB" id="A0A9D2TBN2"/>
<dbReference type="PANTHER" id="PTHR37306:SF1">
    <property type="entry name" value="COLICIN V PRODUCTION PROTEIN"/>
    <property type="match status" value="1"/>
</dbReference>
<name>A0A9D2TBN2_9FIRM</name>
<dbReference type="PANTHER" id="PTHR37306">
    <property type="entry name" value="COLICIN V PRODUCTION PROTEIN"/>
    <property type="match status" value="1"/>
</dbReference>
<comment type="subcellular location">
    <subcellularLocation>
        <location evidence="1">Membrane</location>
        <topology evidence="1">Multi-pass membrane protein</topology>
    </subcellularLocation>
</comment>
<evidence type="ECO:0000256" key="2">
    <source>
        <dbReference type="ARBA" id="ARBA00022692"/>
    </source>
</evidence>
<keyword evidence="3 5" id="KW-1133">Transmembrane helix</keyword>
<feature type="transmembrane region" description="Helical" evidence="5">
    <location>
        <begin position="173"/>
        <end position="197"/>
    </location>
</feature>
<sequence>MNWLCVIILAVLVLYILNGARRGMVRTAFSLAGIVLTLVLGYLFSPYITEFITEKTPVYDSIQKSCEKSITGLIEDKIEESTDRQEQETFIMSLPVPRELQEILIKNNNEEGYHKLVAETFGEYLSNSAAQLAVNVISLILTVLAVGIVIRILEGFLDGIFSLPVLSLLNRAGGALLGAVQGLLFVWIVFLVLMLFFDTAWSRTAVQLIQENEITGFLYNNNMLMRFITGFFRV</sequence>